<name>A0A217ECB0_9GAMM</name>
<dbReference type="InterPro" id="IPR037185">
    <property type="entry name" value="EmrE-like"/>
</dbReference>
<feature type="transmembrane region" description="Helical" evidence="9">
    <location>
        <begin position="92"/>
        <end position="111"/>
    </location>
</feature>
<evidence type="ECO:0000313" key="11">
    <source>
        <dbReference type="Proteomes" id="UP000243463"/>
    </source>
</evidence>
<keyword evidence="3" id="KW-1003">Cell membrane</keyword>
<keyword evidence="6 9" id="KW-0472">Membrane</keyword>
<keyword evidence="5 9" id="KW-1133">Transmembrane helix</keyword>
<dbReference type="InterPro" id="IPR000390">
    <property type="entry name" value="Small_drug/metabolite_transptr"/>
</dbReference>
<feature type="transmembrane region" description="Helical" evidence="9">
    <location>
        <begin position="65"/>
        <end position="86"/>
    </location>
</feature>
<organism evidence="10 11">
    <name type="scientific">Acinetobacter apis</name>
    <dbReference type="NCBI Taxonomy" id="1229165"/>
    <lineage>
        <taxon>Bacteria</taxon>
        <taxon>Pseudomonadati</taxon>
        <taxon>Pseudomonadota</taxon>
        <taxon>Gammaproteobacteria</taxon>
        <taxon>Moraxellales</taxon>
        <taxon>Moraxellaceae</taxon>
        <taxon>Acinetobacter</taxon>
    </lineage>
</organism>
<reference evidence="11" key="1">
    <citation type="submission" date="2017-06" db="EMBL/GenBank/DDBJ databases">
        <authorList>
            <person name="Varghese N."/>
            <person name="Submissions S."/>
        </authorList>
    </citation>
    <scope>NUCLEOTIDE SEQUENCE [LARGE SCALE GENOMIC DNA]</scope>
    <source>
        <strain evidence="11">ANC 5114</strain>
    </source>
</reference>
<evidence type="ECO:0000256" key="2">
    <source>
        <dbReference type="ARBA" id="ARBA00022448"/>
    </source>
</evidence>
<evidence type="ECO:0000256" key="1">
    <source>
        <dbReference type="ARBA" id="ARBA00004651"/>
    </source>
</evidence>
<feature type="transmembrane region" description="Helical" evidence="9">
    <location>
        <begin position="41"/>
        <end position="58"/>
    </location>
</feature>
<comment type="subcellular location">
    <subcellularLocation>
        <location evidence="1 8">Cell membrane</location>
        <topology evidence="1 8">Multi-pass membrane protein</topology>
    </subcellularLocation>
</comment>
<evidence type="ECO:0000256" key="5">
    <source>
        <dbReference type="ARBA" id="ARBA00022989"/>
    </source>
</evidence>
<dbReference type="SUPFAM" id="SSF103481">
    <property type="entry name" value="Multidrug resistance efflux transporter EmrE"/>
    <property type="match status" value="1"/>
</dbReference>
<keyword evidence="2" id="KW-0813">Transport</keyword>
<accession>A0A217ECB0</accession>
<dbReference type="PANTHER" id="PTHR30561:SF1">
    <property type="entry name" value="MULTIDRUG TRANSPORTER EMRE"/>
    <property type="match status" value="1"/>
</dbReference>
<sequence>MRVHIVSNIGYLYLLGIILVDVLMMFFLTQSNGFTNHKATILSLICYAITFVFAGMALKYLPTGIVYALWGGLGTIDCVVVSHFFLGQKLTTPAYLGIGFIVIGVVILEFFSESSS</sequence>
<protein>
    <submittedName>
        <fullName evidence="10">Small multidrug resistance pump</fullName>
    </submittedName>
</protein>
<evidence type="ECO:0000256" key="7">
    <source>
        <dbReference type="ARBA" id="ARBA00038032"/>
    </source>
</evidence>
<proteinExistence type="inferred from homology"/>
<evidence type="ECO:0000313" key="10">
    <source>
        <dbReference type="EMBL" id="SNQ28155.1"/>
    </source>
</evidence>
<evidence type="ECO:0000256" key="4">
    <source>
        <dbReference type="ARBA" id="ARBA00022692"/>
    </source>
</evidence>
<dbReference type="OrthoDB" id="9808638at2"/>
<dbReference type="RefSeq" id="WP_088822167.1">
    <property type="nucleotide sequence ID" value="NZ_FZLN01000001.1"/>
</dbReference>
<dbReference type="InterPro" id="IPR045324">
    <property type="entry name" value="Small_multidrug_res"/>
</dbReference>
<gene>
    <name evidence="10" type="ORF">SAMN05444584_0064</name>
</gene>
<dbReference type="GO" id="GO:0005886">
    <property type="term" value="C:plasma membrane"/>
    <property type="evidence" value="ECO:0007669"/>
    <property type="project" value="UniProtKB-SubCell"/>
</dbReference>
<evidence type="ECO:0000256" key="3">
    <source>
        <dbReference type="ARBA" id="ARBA00022475"/>
    </source>
</evidence>
<dbReference type="Gene3D" id="1.10.3730.20">
    <property type="match status" value="1"/>
</dbReference>
<keyword evidence="4 8" id="KW-0812">Transmembrane</keyword>
<keyword evidence="11" id="KW-1185">Reference proteome</keyword>
<dbReference type="EMBL" id="FZLN01000001">
    <property type="protein sequence ID" value="SNQ28155.1"/>
    <property type="molecule type" value="Genomic_DNA"/>
</dbReference>
<evidence type="ECO:0000256" key="6">
    <source>
        <dbReference type="ARBA" id="ARBA00023136"/>
    </source>
</evidence>
<feature type="transmembrane region" description="Helical" evidence="9">
    <location>
        <begin position="12"/>
        <end position="29"/>
    </location>
</feature>
<evidence type="ECO:0000256" key="9">
    <source>
        <dbReference type="SAM" id="Phobius"/>
    </source>
</evidence>
<dbReference type="PANTHER" id="PTHR30561">
    <property type="entry name" value="SMR FAMILY PROTON-DEPENDENT DRUG EFFLUX TRANSPORTER SUGE"/>
    <property type="match status" value="1"/>
</dbReference>
<dbReference type="Proteomes" id="UP000243463">
    <property type="component" value="Unassembled WGS sequence"/>
</dbReference>
<comment type="similarity">
    <text evidence="7 8">Belongs to the drug/metabolite transporter (DMT) superfamily. Small multidrug resistance (SMR) (TC 2.A.7.1) family.</text>
</comment>
<dbReference type="GO" id="GO:0022857">
    <property type="term" value="F:transmembrane transporter activity"/>
    <property type="evidence" value="ECO:0007669"/>
    <property type="project" value="InterPro"/>
</dbReference>
<evidence type="ECO:0000256" key="8">
    <source>
        <dbReference type="RuleBase" id="RU003942"/>
    </source>
</evidence>
<dbReference type="AlphaFoldDB" id="A0A217ECB0"/>
<dbReference type="Pfam" id="PF00893">
    <property type="entry name" value="Multi_Drug_Res"/>
    <property type="match status" value="1"/>
</dbReference>